<dbReference type="InterPro" id="IPR029068">
    <property type="entry name" value="Glyas_Bleomycin-R_OHBP_Dase"/>
</dbReference>
<dbReference type="Pfam" id="PF00903">
    <property type="entry name" value="Glyoxalase"/>
    <property type="match status" value="1"/>
</dbReference>
<dbReference type="InterPro" id="IPR037523">
    <property type="entry name" value="VOC_core"/>
</dbReference>
<comment type="cofactor">
    <cofactor evidence="1">
        <name>Fe cation</name>
        <dbReference type="ChEBI" id="CHEBI:24875"/>
    </cofactor>
</comment>
<evidence type="ECO:0000256" key="3">
    <source>
        <dbReference type="ARBA" id="ARBA00022737"/>
    </source>
</evidence>
<evidence type="ECO:0000259" key="5">
    <source>
        <dbReference type="PROSITE" id="PS51819"/>
    </source>
</evidence>
<dbReference type="PROSITE" id="PS51819">
    <property type="entry name" value="VOC"/>
    <property type="match status" value="1"/>
</dbReference>
<evidence type="ECO:0000313" key="7">
    <source>
        <dbReference type="WBParaSite" id="TREG1_106300.1"/>
    </source>
</evidence>
<evidence type="ECO:0000256" key="1">
    <source>
        <dbReference type="ARBA" id="ARBA00001962"/>
    </source>
</evidence>
<keyword evidence="6" id="KW-1185">Reference proteome</keyword>
<keyword evidence="4" id="KW-0408">Iron</keyword>
<reference evidence="6" key="1">
    <citation type="submission" date="2022-06" db="EMBL/GenBank/DDBJ databases">
        <authorList>
            <person name="Berger JAMES D."/>
            <person name="Berger JAMES D."/>
        </authorList>
    </citation>
    <scope>NUCLEOTIDE SEQUENCE [LARGE SCALE GENOMIC DNA]</scope>
</reference>
<dbReference type="PANTHER" id="PTHR11959:SF10">
    <property type="entry name" value="4-HYDROXYPHENYLPYRUVATE DIOXYGENASE-LIKE PROTEIN"/>
    <property type="match status" value="1"/>
</dbReference>
<dbReference type="AlphaFoldDB" id="A0AA85IMP9"/>
<dbReference type="Gene3D" id="3.10.180.10">
    <property type="entry name" value="2,3-Dihydroxybiphenyl 1,2-Dioxygenase, domain 1"/>
    <property type="match status" value="2"/>
</dbReference>
<sequence>MYDTFTQGFGFKFHCLSKQGQGLNLVLKNGPTVMMLSETQKPINPYYSFKCHSELSNWRTEHDGPFDIAVEVGNVYEVCERVSQLLGSQDVLLEPTTYTDYHGKVIIGVIKSCVGNLLHTVIDSSHYKGLFLPGYTIPELGEYTDLQKILYKPRQNSKLSVKCIDHIALVGDCGYSDYFIRWYEAVFGTRRMFVNLYEDESQGFVVKFKNTGMKLKAVCHHKSSSEQQTDFNDTCKFVFVEPIENSDPNQVTRFLQANSGPGLQHMAFAVNNITDMTTECHQNGVKFVNPPDTYYDMLSQRINLKQCHLDLEELRKSGVLVDKELDIHGNQIGTLLQIFTEPLFEKNGFFMELIERRNQSIGFGENNINALWQAVEISQMLKNRLVNRLPSS</sequence>
<dbReference type="PANTHER" id="PTHR11959">
    <property type="entry name" value="4-HYDROXYPHENYLPYRUVATE DIOXYGENASE"/>
    <property type="match status" value="1"/>
</dbReference>
<dbReference type="InterPro" id="IPR005956">
    <property type="entry name" value="4OHPhenylPyrv_dOase"/>
</dbReference>
<evidence type="ECO:0000256" key="2">
    <source>
        <dbReference type="ARBA" id="ARBA00005877"/>
    </source>
</evidence>
<reference evidence="7" key="2">
    <citation type="submission" date="2023-11" db="UniProtKB">
        <authorList>
            <consortium name="WormBaseParasite"/>
        </authorList>
    </citation>
    <scope>IDENTIFICATION</scope>
</reference>
<accession>A0AA85IMP9</accession>
<dbReference type="GO" id="GO:0009072">
    <property type="term" value="P:aromatic amino acid metabolic process"/>
    <property type="evidence" value="ECO:0007669"/>
    <property type="project" value="InterPro"/>
</dbReference>
<evidence type="ECO:0000256" key="4">
    <source>
        <dbReference type="ARBA" id="ARBA00023004"/>
    </source>
</evidence>
<protein>
    <recommendedName>
        <fullName evidence="5">VOC domain-containing protein</fullName>
    </recommendedName>
</protein>
<keyword evidence="3" id="KW-0677">Repeat</keyword>
<dbReference type="GO" id="GO:0003868">
    <property type="term" value="F:4-hydroxyphenylpyruvate dioxygenase activity"/>
    <property type="evidence" value="ECO:0007669"/>
    <property type="project" value="InterPro"/>
</dbReference>
<dbReference type="InterPro" id="IPR004360">
    <property type="entry name" value="Glyas_Fos-R_dOase_dom"/>
</dbReference>
<organism evidence="6 7">
    <name type="scientific">Trichobilharzia regenti</name>
    <name type="common">Nasal bird schistosome</name>
    <dbReference type="NCBI Taxonomy" id="157069"/>
    <lineage>
        <taxon>Eukaryota</taxon>
        <taxon>Metazoa</taxon>
        <taxon>Spiralia</taxon>
        <taxon>Lophotrochozoa</taxon>
        <taxon>Platyhelminthes</taxon>
        <taxon>Trematoda</taxon>
        <taxon>Digenea</taxon>
        <taxon>Strigeidida</taxon>
        <taxon>Schistosomatoidea</taxon>
        <taxon>Schistosomatidae</taxon>
        <taxon>Trichobilharzia</taxon>
    </lineage>
</organism>
<dbReference type="Proteomes" id="UP000050795">
    <property type="component" value="Unassembled WGS sequence"/>
</dbReference>
<dbReference type="WBParaSite" id="TREG1_106300.1">
    <property type="protein sequence ID" value="TREG1_106300.1"/>
    <property type="gene ID" value="TREG1_106300"/>
</dbReference>
<evidence type="ECO:0000313" key="6">
    <source>
        <dbReference type="Proteomes" id="UP000050795"/>
    </source>
</evidence>
<dbReference type="SUPFAM" id="SSF54593">
    <property type="entry name" value="Glyoxalase/Bleomycin resistance protein/Dihydroxybiphenyl dioxygenase"/>
    <property type="match status" value="1"/>
</dbReference>
<proteinExistence type="inferred from homology"/>
<feature type="domain" description="VOC" evidence="5">
    <location>
        <begin position="163"/>
        <end position="341"/>
    </location>
</feature>
<name>A0AA85IMP9_TRIRE</name>
<comment type="similarity">
    <text evidence="2">Belongs to the 4HPPD family.</text>
</comment>